<dbReference type="GO" id="GO:0005886">
    <property type="term" value="C:plasma membrane"/>
    <property type="evidence" value="ECO:0007669"/>
    <property type="project" value="UniProtKB-SubCell"/>
</dbReference>
<dbReference type="FunFam" id="1.10.1220.70:FF:000001">
    <property type="entry name" value="Olfactory receptor"/>
    <property type="match status" value="1"/>
</dbReference>
<evidence type="ECO:0000256" key="12">
    <source>
        <dbReference type="RuleBase" id="RU363047"/>
    </source>
</evidence>
<dbReference type="GeneID" id="113422795"/>
<comment type="similarity">
    <text evidence="2 11">Belongs to the G-protein coupled receptor 1 family.</text>
</comment>
<feature type="transmembrane region" description="Helical" evidence="12">
    <location>
        <begin position="209"/>
        <end position="229"/>
    </location>
</feature>
<dbReference type="GO" id="GO:0004984">
    <property type="term" value="F:olfactory receptor activity"/>
    <property type="evidence" value="ECO:0007669"/>
    <property type="project" value="InterPro"/>
</dbReference>
<dbReference type="InterPro" id="IPR017452">
    <property type="entry name" value="GPCR_Rhodpsn_7TM"/>
</dbReference>
<keyword evidence="8 12" id="KW-0472">Membrane</keyword>
<evidence type="ECO:0000256" key="10">
    <source>
        <dbReference type="ARBA" id="ARBA00023224"/>
    </source>
</evidence>
<protein>
    <recommendedName>
        <fullName evidence="12">Olfactory receptor</fullName>
    </recommendedName>
</protein>
<feature type="transmembrane region" description="Helical" evidence="12">
    <location>
        <begin position="241"/>
        <end position="262"/>
    </location>
</feature>
<dbReference type="PANTHER" id="PTHR48002">
    <property type="entry name" value="OLFACTORY RECEPTOR"/>
    <property type="match status" value="1"/>
</dbReference>
<proteinExistence type="inferred from homology"/>
<evidence type="ECO:0000256" key="7">
    <source>
        <dbReference type="ARBA" id="ARBA00023040"/>
    </source>
</evidence>
<dbReference type="PROSITE" id="PS00237">
    <property type="entry name" value="G_PROTEIN_RECEP_F1_1"/>
    <property type="match status" value="1"/>
</dbReference>
<dbReference type="InterPro" id="IPR000725">
    <property type="entry name" value="Olfact_rcpt"/>
</dbReference>
<keyword evidence="14" id="KW-1185">Reference proteome</keyword>
<evidence type="ECO:0000256" key="2">
    <source>
        <dbReference type="ARBA" id="ARBA00010663"/>
    </source>
</evidence>
<dbReference type="InterPro" id="IPR000276">
    <property type="entry name" value="GPCR_Rhodpsn"/>
</dbReference>
<dbReference type="CDD" id="cd15226">
    <property type="entry name" value="7tmA_OR4-like"/>
    <property type="match status" value="1"/>
</dbReference>
<evidence type="ECO:0000256" key="11">
    <source>
        <dbReference type="RuleBase" id="RU000688"/>
    </source>
</evidence>
<evidence type="ECO:0000256" key="5">
    <source>
        <dbReference type="ARBA" id="ARBA00022725"/>
    </source>
</evidence>
<dbReference type="InterPro" id="IPR050427">
    <property type="entry name" value="Olfactory_Receptors"/>
</dbReference>
<feature type="transmembrane region" description="Helical" evidence="12">
    <location>
        <begin position="274"/>
        <end position="293"/>
    </location>
</feature>
<dbReference type="Gene3D" id="1.20.1070.10">
    <property type="entry name" value="Rhodopsin 7-helix transmembrane proteins"/>
    <property type="match status" value="1"/>
</dbReference>
<evidence type="ECO:0000256" key="9">
    <source>
        <dbReference type="ARBA" id="ARBA00023170"/>
    </source>
</evidence>
<accession>A0A6J1VGP4</accession>
<feature type="transmembrane region" description="Helical" evidence="12">
    <location>
        <begin position="63"/>
        <end position="82"/>
    </location>
</feature>
<keyword evidence="10 11" id="KW-0807">Transducer</keyword>
<reference evidence="15" key="1">
    <citation type="submission" date="2025-08" db="UniProtKB">
        <authorList>
            <consortium name="RefSeq"/>
        </authorList>
    </citation>
    <scope>IDENTIFICATION</scope>
</reference>
<evidence type="ECO:0000256" key="4">
    <source>
        <dbReference type="ARBA" id="ARBA00022692"/>
    </source>
</evidence>
<dbReference type="SUPFAM" id="SSF81321">
    <property type="entry name" value="Family A G protein-coupled receptor-like"/>
    <property type="match status" value="1"/>
</dbReference>
<dbReference type="KEGG" id="nss:113422795"/>
<organism evidence="14 15">
    <name type="scientific">Notechis scutatus</name>
    <name type="common">mainland tiger snake</name>
    <dbReference type="NCBI Taxonomy" id="8663"/>
    <lineage>
        <taxon>Eukaryota</taxon>
        <taxon>Metazoa</taxon>
        <taxon>Chordata</taxon>
        <taxon>Craniata</taxon>
        <taxon>Vertebrata</taxon>
        <taxon>Euteleostomi</taxon>
        <taxon>Lepidosauria</taxon>
        <taxon>Squamata</taxon>
        <taxon>Bifurcata</taxon>
        <taxon>Unidentata</taxon>
        <taxon>Episquamata</taxon>
        <taxon>Toxicofera</taxon>
        <taxon>Serpentes</taxon>
        <taxon>Colubroidea</taxon>
        <taxon>Elapidae</taxon>
        <taxon>Hydrophiinae</taxon>
        <taxon>Notechis</taxon>
    </lineage>
</organism>
<feature type="transmembrane region" description="Helical" evidence="12">
    <location>
        <begin position="29"/>
        <end position="51"/>
    </location>
</feature>
<feature type="transmembrane region" description="Helical" evidence="12">
    <location>
        <begin position="102"/>
        <end position="124"/>
    </location>
</feature>
<evidence type="ECO:0000256" key="8">
    <source>
        <dbReference type="ARBA" id="ARBA00023136"/>
    </source>
</evidence>
<name>A0A6J1VGP4_9SAUR</name>
<evidence type="ECO:0000259" key="13">
    <source>
        <dbReference type="PROSITE" id="PS50262"/>
    </source>
</evidence>
<keyword evidence="5 12" id="KW-0552">Olfaction</keyword>
<keyword evidence="9 11" id="KW-0675">Receptor</keyword>
<keyword evidence="12" id="KW-0716">Sensory transduction</keyword>
<evidence type="ECO:0000313" key="14">
    <source>
        <dbReference type="Proteomes" id="UP000504612"/>
    </source>
</evidence>
<sequence>MFICPLPMVNQTVSHFVFLGLTDNRSLELVLFAIFFIIYLLTLVGNLLIVVTVAWDQCLHTPMYFLLGNLSFLDICHSSVTAPKMLLDSFFRQKIISFGGCVAQFFFLHICASAEIFLLTIMAYDRCVAICYPLQYATLVNLKICAWLVGALWIGGIIHSLVQTFLTIHLPFCGPNVIDSFFCDIPSIMKLACADTYFTEVLLISNSGVISLLCFLALVSSYAVIFLSLRKQTAEGYRKAFSTCAAHLLVVVLFLGPCIFIYTRPTSSFTTEKMAAVFYTMVTPFLNPVIYTLRNKEVKNSMRKLWCRRKVFFMRKGVGQLALVENHSVKKEKTIQCNG</sequence>
<gene>
    <name evidence="15" type="primary">LOC113422795</name>
</gene>
<keyword evidence="6 12" id="KW-1133">Transmembrane helix</keyword>
<dbReference type="FunFam" id="1.20.1070.10:FF:000007">
    <property type="entry name" value="Olfactory receptor"/>
    <property type="match status" value="1"/>
</dbReference>
<evidence type="ECO:0000256" key="1">
    <source>
        <dbReference type="ARBA" id="ARBA00004651"/>
    </source>
</evidence>
<feature type="domain" description="G-protein coupled receptors family 1 profile" evidence="13">
    <location>
        <begin position="45"/>
        <end position="291"/>
    </location>
</feature>
<keyword evidence="4 11" id="KW-0812">Transmembrane</keyword>
<dbReference type="PRINTS" id="PR00245">
    <property type="entry name" value="OLFACTORYR"/>
</dbReference>
<dbReference type="PROSITE" id="PS50262">
    <property type="entry name" value="G_PROTEIN_RECEP_F1_2"/>
    <property type="match status" value="1"/>
</dbReference>
<evidence type="ECO:0000313" key="15">
    <source>
        <dbReference type="RefSeq" id="XP_026539738.1"/>
    </source>
</evidence>
<dbReference type="GO" id="GO:0004930">
    <property type="term" value="F:G protein-coupled receptor activity"/>
    <property type="evidence" value="ECO:0007669"/>
    <property type="project" value="UniProtKB-KW"/>
</dbReference>
<keyword evidence="7 11" id="KW-0297">G-protein coupled receptor</keyword>
<feature type="transmembrane region" description="Helical" evidence="12">
    <location>
        <begin position="144"/>
        <end position="162"/>
    </location>
</feature>
<dbReference type="Pfam" id="PF13853">
    <property type="entry name" value="7tm_4"/>
    <property type="match status" value="1"/>
</dbReference>
<dbReference type="RefSeq" id="XP_026539738.1">
    <property type="nucleotide sequence ID" value="XM_026683953.1"/>
</dbReference>
<evidence type="ECO:0000256" key="6">
    <source>
        <dbReference type="ARBA" id="ARBA00022989"/>
    </source>
</evidence>
<evidence type="ECO:0000256" key="3">
    <source>
        <dbReference type="ARBA" id="ARBA00022475"/>
    </source>
</evidence>
<dbReference type="Proteomes" id="UP000504612">
    <property type="component" value="Unplaced"/>
</dbReference>
<dbReference type="AlphaFoldDB" id="A0A6J1VGP4"/>
<keyword evidence="3 12" id="KW-1003">Cell membrane</keyword>
<dbReference type="PRINTS" id="PR00237">
    <property type="entry name" value="GPCRRHODOPSN"/>
</dbReference>
<comment type="subcellular location">
    <subcellularLocation>
        <location evidence="1 12">Cell membrane</location>
        <topology evidence="1 12">Multi-pass membrane protein</topology>
    </subcellularLocation>
</comment>